<sequence length="450" mass="48332">MTIKRVAFACDLDSQVFGALPFARRLGARGVDVSFAIDAGRPVPEAVSGAFETQRRSLGALAASQDAFGFDAIGVFATGSRIALFRHTLALTARALRQPRPALFAGFNGFVYERFEEGVNWRLGCDVICLNGLRDSEAFGAIVGGGPFARQPVALTGLRRRWDAQTPTSASREKLFVFAEQVAVPAEPERRRALFQAIAGLASRSPDWEVVIKARVPPKRQTFWNQTAHVASIVAALPRRPKNLTVSYEPLERLLSRAALFGTVSSTALFDALDHRVPSLLATDLGLGAADGSEAMAGSGLGVRLADLASLDAAPRRAPASEWLRDVGYDDAFSPDALLTALDGFDGDFTPPPSLHSFETAAFGAAPSATMANTILAARDETEAALSAGANAAAAQEDLRVAIERSDRQRAIDEAWRTSEGGLAKLARRLKVYRPYKAVRRRLVGETPRE</sequence>
<name>A0A4Q9GIE1_9HYPH</name>
<dbReference type="RefSeq" id="WP_131004099.1">
    <property type="nucleotide sequence ID" value="NZ_JBHSZR010000009.1"/>
</dbReference>
<evidence type="ECO:0000313" key="2">
    <source>
        <dbReference type="Proteomes" id="UP000291613"/>
    </source>
</evidence>
<evidence type="ECO:0000313" key="1">
    <source>
        <dbReference type="EMBL" id="TBN48615.1"/>
    </source>
</evidence>
<comment type="caution">
    <text evidence="1">The sequence shown here is derived from an EMBL/GenBank/DDBJ whole genome shotgun (WGS) entry which is preliminary data.</text>
</comment>
<protein>
    <recommendedName>
        <fullName evidence="3">Polysaccharide pyruvyl transferase domain-containing protein</fullName>
    </recommendedName>
</protein>
<dbReference type="OrthoDB" id="8441777at2"/>
<proteinExistence type="predicted"/>
<dbReference type="Proteomes" id="UP000291613">
    <property type="component" value="Unassembled WGS sequence"/>
</dbReference>
<dbReference type="Pfam" id="PF20471">
    <property type="entry name" value="DUF6716"/>
    <property type="match status" value="1"/>
</dbReference>
<organism evidence="1 2">
    <name type="scientific">Hansschlegelia quercus</name>
    <dbReference type="NCBI Taxonomy" id="2528245"/>
    <lineage>
        <taxon>Bacteria</taxon>
        <taxon>Pseudomonadati</taxon>
        <taxon>Pseudomonadota</taxon>
        <taxon>Alphaproteobacteria</taxon>
        <taxon>Hyphomicrobiales</taxon>
        <taxon>Methylopilaceae</taxon>
        <taxon>Hansschlegelia</taxon>
    </lineage>
</organism>
<evidence type="ECO:0008006" key="3">
    <source>
        <dbReference type="Google" id="ProtNLM"/>
    </source>
</evidence>
<dbReference type="InterPro" id="IPR046561">
    <property type="entry name" value="DUF6716"/>
</dbReference>
<dbReference type="EMBL" id="SIUB01000007">
    <property type="protein sequence ID" value="TBN48615.1"/>
    <property type="molecule type" value="Genomic_DNA"/>
</dbReference>
<reference evidence="1 2" key="1">
    <citation type="submission" date="2019-02" db="EMBL/GenBank/DDBJ databases">
        <title>Hansschlegelia quercus sp. nov., a novel methylotrophic bacterium from buds of oak (Quercus robur L.).</title>
        <authorList>
            <person name="Agafonova N.V."/>
            <person name="Kaparullina E.N."/>
            <person name="Grouzdev D.S."/>
            <person name="Doronina N.V."/>
        </authorList>
    </citation>
    <scope>NUCLEOTIDE SEQUENCE [LARGE SCALE GENOMIC DNA]</scope>
    <source>
        <strain evidence="1 2">Dub</strain>
    </source>
</reference>
<keyword evidence="2" id="KW-1185">Reference proteome</keyword>
<accession>A0A4Q9GIE1</accession>
<dbReference type="AlphaFoldDB" id="A0A4Q9GIE1"/>
<gene>
    <name evidence="1" type="ORF">EYR15_13565</name>
</gene>